<keyword evidence="3" id="KW-1185">Reference proteome</keyword>
<feature type="region of interest" description="Disordered" evidence="1">
    <location>
        <begin position="343"/>
        <end position="413"/>
    </location>
</feature>
<comment type="caution">
    <text evidence="2">The sequence shown here is derived from an EMBL/GenBank/DDBJ whole genome shotgun (WGS) entry which is preliminary data.</text>
</comment>
<dbReference type="Proteomes" id="UP000019763">
    <property type="component" value="Unassembled WGS sequence"/>
</dbReference>
<dbReference type="EMBL" id="AFNH02000594">
    <property type="protein sequence ID" value="EZG66554.1"/>
    <property type="molecule type" value="Genomic_DNA"/>
</dbReference>
<evidence type="ECO:0000313" key="3">
    <source>
        <dbReference type="Proteomes" id="UP000019763"/>
    </source>
</evidence>
<feature type="compositionally biased region" description="Low complexity" evidence="1">
    <location>
        <begin position="343"/>
        <end position="353"/>
    </location>
</feature>
<dbReference type="GeneID" id="22912894"/>
<reference evidence="2" key="1">
    <citation type="submission" date="2013-12" db="EMBL/GenBank/DDBJ databases">
        <authorList>
            <person name="Omoto C.K."/>
            <person name="Sibley D."/>
            <person name="Venepally P."/>
            <person name="Hadjithomas M."/>
            <person name="Karamycheva S."/>
            <person name="Brunk B."/>
            <person name="Roos D."/>
            <person name="Caler E."/>
            <person name="Lorenzi H."/>
        </authorList>
    </citation>
    <scope>NUCLEOTIDE SEQUENCE</scope>
</reference>
<evidence type="ECO:0000313" key="2">
    <source>
        <dbReference type="EMBL" id="EZG66554.1"/>
    </source>
</evidence>
<dbReference type="VEuPathDB" id="CryptoDB:GNI_079440"/>
<sequence length="1740" mass="189489">MGTDHGRVILFDLSQGMDLPPGRNAGAVCLQAVFRSPFNRIDAVVKVSVVSKGSGCFNINVVYKSGCFQVIRVAASTGRGGAPGRGFIGDFASQFWNALKQTKAEVAAAGEDPRRSGMLLYERPDTKISCSVAAVIDGLNSWSNQPSLYNSASRPVASCWAYGEDLILRDKTGWLYSYKLVPDSVPTPLGLWGDELHPVHYDGIQLIWSTRDQLVCGRILANTIAPKNVQLGPLLQLRKLLHSDPDRIDPESNKQRSPDILMLTRAARQQNEEGLLQGPAIHHQVPKFGPPTPTKHNQWQVIQLGRPDLFVVCYYTDLWYVKLSGVSLTVLCYLQVETTAKSSMTTKSSMTAKDSGSVADCSTPPPPSAVDDQVNARGESPAAESPAAESRGPAAGEPAEPAAAGGLASAGGPGTANTGVEGSCGAVSPLRLYATDRGASFLLGIEEEVWLLDWSQHGCQNRVWYYRLPLQGGGSLQVDSSFPSSDIENVVLVAKKANLCSCLLLNGWSGVLRTSVSHLVQFPPTLIDTYRTTRWLLMCSNREVPLFGRLENLKALAAQVILDVWIQHLESVCNQTLRGDFSATIIQVLEDLELQVAHQQASPTGTDTPVAPARCFIDDPSLMAQIVDDDDECISPSSAATKPHAENALMRRLVAFTAAIVDLIVNTDNAALLPQILSLRLVNRGALVSSAFALSVEHHILKAVSDCPPDTWLHYGTATRSRGTHIAGNTHIGTHMGGGLYDLEDFGGAVADVTSCRKTDSATDLAATDFRSLTASPRLHSLSNLASPPGLAPGLASPVCLDSNHAAGHHAAGQHAARADADVARRLTMFKVERLLEFIPMSLVHSYYLLYTQNLDLEAAGSQEDASVLGLYPHIPASPSFHAEALLPPLSPTNLPEDPAVNWVGTNLAGTSLAATNLAGTTLASTRLAGTNSDQVRNQCKLCKFRTPTRAHSLYMYLRRGTRSMCGKCLHRFNLVMMVLGRNEKFAKIKEACVPPKWSWNLIDPIVKPTIGISDITFWIQQAMNIKDLFVEALFREKEQRYGGEASAMVNAAGGGVAKENAELLIEELVVSRVAGNNNRDQVGTERVARAFGRDGAHLQPDGSTNGRREDDLYDVHGPLDITSPLEHSDPISDKVEPISPQLIISHSINVDDALAHIEYPGEFSSDRQARHSGRRQTLDLLTELDEIPPAGLDTLSATGPSDPGTETEGAIHDRLGTEYRGGNVLEQVDTDQHVYRLDSKPDESRQRVELHSQQNKAKSLKTELVKTDLVKTEFVKTETRTTQKPSYTPSGAAPRGANAFFWLRLIVLEERLGSAWERPLDQDASDRRYYMDDILSGTNSDVLIIPASPLILFAAIERWILSLHTCAAAAHFEDVMSESILLDLINLSPLLVVKCIVLPLVGLNIESYTPLIILQQICNALEKFTNSLTPDSWCEICYVQLIRFSVIIYMIAEGLYVPESDETTGLIQTVLSSKEDLLGYIGRSLEKEGTACYSGHDYRGGRCSGGTRPSEWSAECLEDKSIIEMTAADVINGGFELVFARKLMDQINWPGFPCVCESALLLMLDKMNKEDVDSFLSSESVEACSRLGYRKAAIKIAGILHLYQCAFSFMSPDEVYSYIKERVVSDNADDDDYSLGEDRADGLDEDGEQRRWAEAWNEATKLESNACNLPDEKLSNRISNRLPSPMDSHSGGPYFQSVSRSGGLSGSLSGGLSIEAEVMRFVMLTGNGVLPTTRLLEVT</sequence>
<feature type="region of interest" description="Disordered" evidence="1">
    <location>
        <begin position="1093"/>
        <end position="1112"/>
    </location>
</feature>
<proteinExistence type="predicted"/>
<gene>
    <name evidence="2" type="ORF">GNI_079440</name>
</gene>
<name>A0A023B6H8_GRENI</name>
<feature type="compositionally biased region" description="Low complexity" evidence="1">
    <location>
        <begin position="376"/>
        <end position="407"/>
    </location>
</feature>
<evidence type="ECO:0000256" key="1">
    <source>
        <dbReference type="SAM" id="MobiDB-lite"/>
    </source>
</evidence>
<protein>
    <submittedName>
        <fullName evidence="2">Uncharacterized protein</fullName>
    </submittedName>
</protein>
<dbReference type="RefSeq" id="XP_011130607.1">
    <property type="nucleotide sequence ID" value="XM_011132305.1"/>
</dbReference>
<organism evidence="2 3">
    <name type="scientific">Gregarina niphandrodes</name>
    <name type="common">Septate eugregarine</name>
    <dbReference type="NCBI Taxonomy" id="110365"/>
    <lineage>
        <taxon>Eukaryota</taxon>
        <taxon>Sar</taxon>
        <taxon>Alveolata</taxon>
        <taxon>Apicomplexa</taxon>
        <taxon>Conoidasida</taxon>
        <taxon>Gregarinasina</taxon>
        <taxon>Eugregarinorida</taxon>
        <taxon>Gregarinidae</taxon>
        <taxon>Gregarina</taxon>
    </lineage>
</organism>
<accession>A0A023B6H8</accession>
<feature type="region of interest" description="Disordered" evidence="1">
    <location>
        <begin position="1190"/>
        <end position="1210"/>
    </location>
</feature>